<dbReference type="AlphaFoldDB" id="A0AAD9GCK8"/>
<comment type="caution">
    <text evidence="2">The sequence shown here is derived from an EMBL/GenBank/DDBJ whole genome shotgun (WGS) entry which is preliminary data.</text>
</comment>
<gene>
    <name evidence="2" type="ORF">X943_000395</name>
</gene>
<reference evidence="2" key="2">
    <citation type="submission" date="2021-05" db="EMBL/GenBank/DDBJ databases">
        <authorList>
            <person name="Pain A."/>
        </authorList>
    </citation>
    <scope>NUCLEOTIDE SEQUENCE</scope>
    <source>
        <strain evidence="2">1802A</strain>
    </source>
</reference>
<protein>
    <submittedName>
        <fullName evidence="2">Uncharacterized protein</fullName>
    </submittedName>
</protein>
<proteinExistence type="predicted"/>
<keyword evidence="3" id="KW-1185">Reference proteome</keyword>
<accession>A0AAD9GCK8</accession>
<dbReference type="Proteomes" id="UP001195914">
    <property type="component" value="Unassembled WGS sequence"/>
</dbReference>
<feature type="region of interest" description="Disordered" evidence="1">
    <location>
        <begin position="321"/>
        <end position="347"/>
    </location>
</feature>
<evidence type="ECO:0000313" key="2">
    <source>
        <dbReference type="EMBL" id="KAK1935922.1"/>
    </source>
</evidence>
<evidence type="ECO:0000313" key="3">
    <source>
        <dbReference type="Proteomes" id="UP001195914"/>
    </source>
</evidence>
<sequence>MGNLQSHKKVYPPVSSPPRLESIRLCDEALKDEILSIPDINYGVFDRVCIDWETLGRLIPYEKGGMSVPVIDSLSLPCSDFQSLRRQLTSNKQRPYFTKLEGGETTSSHNLNTERLHMEEHSLDKFRQAVDMWSNLKISTKTFQKLQGVTDAWSYLDREHIPLPQSLFGSKDGELLEEMMDEFPPSARTDVKIPSQHSINKSTTSSIDSRNASDVVLQRASPVSLSRTRSLQSNATVSFERDWLNYELVLRPYLSEDKKSYTYTCIVRPRCEVSSRDKTYPIDDTLVQMLGEILDPFQLERNNEHRLKVMAKIKRLLRTTSNDLADAPSPTDGAEQTSKRPMPRNSKSVIRRTADLRYLSTISDCGGFSRGTNKYRADCTVPIGIGFDDAICFNAELMDPNKPCQPKFRRRNKRTTHFGDMSDIPLLL</sequence>
<dbReference type="EMBL" id="JAHBMH010000044">
    <property type="protein sequence ID" value="KAK1935922.1"/>
    <property type="molecule type" value="Genomic_DNA"/>
</dbReference>
<evidence type="ECO:0000256" key="1">
    <source>
        <dbReference type="SAM" id="MobiDB-lite"/>
    </source>
</evidence>
<name>A0AAD9GCK8_BABDI</name>
<organism evidence="2 3">
    <name type="scientific">Babesia divergens</name>
    <dbReference type="NCBI Taxonomy" id="32595"/>
    <lineage>
        <taxon>Eukaryota</taxon>
        <taxon>Sar</taxon>
        <taxon>Alveolata</taxon>
        <taxon>Apicomplexa</taxon>
        <taxon>Aconoidasida</taxon>
        <taxon>Piroplasmida</taxon>
        <taxon>Babesiidae</taxon>
        <taxon>Babesia</taxon>
    </lineage>
</organism>
<reference evidence="2" key="1">
    <citation type="journal article" date="2014" name="Nucleic Acids Res.">
        <title>The evolutionary dynamics of variant antigen genes in Babesia reveal a history of genomic innovation underlying host-parasite interaction.</title>
        <authorList>
            <person name="Jackson A.P."/>
            <person name="Otto T.D."/>
            <person name="Darby A."/>
            <person name="Ramaprasad A."/>
            <person name="Xia D."/>
            <person name="Echaide I.E."/>
            <person name="Farber M."/>
            <person name="Gahlot S."/>
            <person name="Gamble J."/>
            <person name="Gupta D."/>
            <person name="Gupta Y."/>
            <person name="Jackson L."/>
            <person name="Malandrin L."/>
            <person name="Malas T.B."/>
            <person name="Moussa E."/>
            <person name="Nair M."/>
            <person name="Reid A.J."/>
            <person name="Sanders M."/>
            <person name="Sharma J."/>
            <person name="Tracey A."/>
            <person name="Quail M.A."/>
            <person name="Weir W."/>
            <person name="Wastling J.M."/>
            <person name="Hall N."/>
            <person name="Willadsen P."/>
            <person name="Lingelbach K."/>
            <person name="Shiels B."/>
            <person name="Tait A."/>
            <person name="Berriman M."/>
            <person name="Allred D.R."/>
            <person name="Pain A."/>
        </authorList>
    </citation>
    <scope>NUCLEOTIDE SEQUENCE</scope>
    <source>
        <strain evidence="2">1802A</strain>
    </source>
</reference>